<feature type="transmembrane region" description="Helical" evidence="1">
    <location>
        <begin position="209"/>
        <end position="232"/>
    </location>
</feature>
<feature type="transmembrane region" description="Helical" evidence="1">
    <location>
        <begin position="74"/>
        <end position="94"/>
    </location>
</feature>
<protein>
    <submittedName>
        <fullName evidence="2">Uncharacterized protein</fullName>
    </submittedName>
</protein>
<proteinExistence type="predicted"/>
<organism evidence="2">
    <name type="scientific">Edafosvirus sp</name>
    <dbReference type="NCBI Taxonomy" id="2487765"/>
    <lineage>
        <taxon>Viruses</taxon>
        <taxon>Varidnaviria</taxon>
        <taxon>Bamfordvirae</taxon>
        <taxon>Nucleocytoviricota</taxon>
        <taxon>Megaviricetes</taxon>
        <taxon>Imitervirales</taxon>
        <taxon>Mimiviridae</taxon>
        <taxon>Klosneuvirinae</taxon>
    </lineage>
</organism>
<reference evidence="2" key="1">
    <citation type="submission" date="2018-10" db="EMBL/GenBank/DDBJ databases">
        <title>Hidden diversity of soil giant viruses.</title>
        <authorList>
            <person name="Schulz F."/>
            <person name="Alteio L."/>
            <person name="Goudeau D."/>
            <person name="Ryan E.M."/>
            <person name="Malmstrom R.R."/>
            <person name="Blanchard J."/>
            <person name="Woyke T."/>
        </authorList>
    </citation>
    <scope>NUCLEOTIDE SEQUENCE</scope>
    <source>
        <strain evidence="2">EDV1</strain>
    </source>
</reference>
<gene>
    <name evidence="2" type="ORF">Edafosvirus1_17</name>
</gene>
<keyword evidence="1" id="KW-0812">Transmembrane</keyword>
<keyword evidence="1" id="KW-1133">Transmembrane helix</keyword>
<evidence type="ECO:0000313" key="2">
    <source>
        <dbReference type="EMBL" id="AYV77686.1"/>
    </source>
</evidence>
<dbReference type="EMBL" id="MK072066">
    <property type="protein sequence ID" value="AYV77686.1"/>
    <property type="molecule type" value="Genomic_DNA"/>
</dbReference>
<name>A0A3G4ZRZ0_9VIRU</name>
<feature type="transmembrane region" description="Helical" evidence="1">
    <location>
        <begin position="106"/>
        <end position="128"/>
    </location>
</feature>
<accession>A0A3G4ZRZ0</accession>
<feature type="transmembrane region" description="Helical" evidence="1">
    <location>
        <begin position="244"/>
        <end position="268"/>
    </location>
</feature>
<evidence type="ECO:0000256" key="1">
    <source>
        <dbReference type="SAM" id="Phobius"/>
    </source>
</evidence>
<feature type="transmembrane region" description="Helical" evidence="1">
    <location>
        <begin position="313"/>
        <end position="332"/>
    </location>
</feature>
<feature type="transmembrane region" description="Helical" evidence="1">
    <location>
        <begin position="344"/>
        <end position="365"/>
    </location>
</feature>
<sequence>MATVLTRSGQEEMLGRFFNQETMDDQFYYLKNVLQQGDINGHGKNIIYHISGCPTDPLPSSENIVDLPPRKKYWWFYIVFLCVILMISVPYAYWESLVPDLKTNSVYLLIFMTIINCEPFLSWIVYHWKVVGGKQKLMEKRCDLLSQIPGEPNIDDEKGERKMLEVASLTPPDSQMLNGFLEELQVAINYGKIELENQKQQNIKTWNSYMHYASVWWCLLQSLYAVWIISAVFDSNAESSGKAIFTILLITSPIRFSIPIFITFRFLYDCNLAIEKIFKWRQLHHGKVNVAHVCNLLRHNVQTRKQMEDWWQLVFLTMFCLPLICMILVFLATIENGSIVKNQWFFLVYCMHYSGLAFVAFRKACQVGHVSKQQRVLLLSDVATGNCEYVNSTDTQIKSYKEYIKLCYPGFEIFGLAISDELLVGLSVTLASLIGWLADHVLRN</sequence>
<keyword evidence="1" id="KW-0472">Membrane</keyword>